<evidence type="ECO:0000313" key="2">
    <source>
        <dbReference type="EMBL" id="PKW25761.1"/>
    </source>
</evidence>
<name>A0A2N3YFY2_9MICO</name>
<protein>
    <recommendedName>
        <fullName evidence="1">Retropepsin-like aspartic endopeptidase domain-containing protein</fullName>
    </recommendedName>
</protein>
<evidence type="ECO:0000313" key="3">
    <source>
        <dbReference type="Proteomes" id="UP000233781"/>
    </source>
</evidence>
<organism evidence="2 3">
    <name type="scientific">Phycicoccus duodecadis</name>
    <dbReference type="NCBI Taxonomy" id="173053"/>
    <lineage>
        <taxon>Bacteria</taxon>
        <taxon>Bacillati</taxon>
        <taxon>Actinomycetota</taxon>
        <taxon>Actinomycetes</taxon>
        <taxon>Micrococcales</taxon>
        <taxon>Intrasporangiaceae</taxon>
        <taxon>Phycicoccus</taxon>
    </lineage>
</organism>
<dbReference type="PANTHER" id="PTHR38037:SF1">
    <property type="entry name" value="ATP-DEPENDENT ZINC PROTEASE DOMAIN-CONTAINING PROTEIN-RELATED"/>
    <property type="match status" value="1"/>
</dbReference>
<dbReference type="Pfam" id="PF05618">
    <property type="entry name" value="Zn_protease"/>
    <property type="match status" value="1"/>
</dbReference>
<gene>
    <name evidence="2" type="ORF">ATL31_0561</name>
</gene>
<dbReference type="Gene3D" id="2.40.70.10">
    <property type="entry name" value="Acid Proteases"/>
    <property type="match status" value="1"/>
</dbReference>
<dbReference type="InterPro" id="IPR021109">
    <property type="entry name" value="Peptidase_aspartic_dom_sf"/>
</dbReference>
<dbReference type="SUPFAM" id="SSF50630">
    <property type="entry name" value="Acid proteases"/>
    <property type="match status" value="1"/>
</dbReference>
<dbReference type="RefSeq" id="WP_101394441.1">
    <property type="nucleotide sequence ID" value="NZ_PJNE01000001.1"/>
</dbReference>
<reference evidence="2 3" key="1">
    <citation type="submission" date="2017-12" db="EMBL/GenBank/DDBJ databases">
        <title>Sequencing the genomes of 1000 Actinobacteria strains.</title>
        <authorList>
            <person name="Klenk H.-P."/>
        </authorList>
    </citation>
    <scope>NUCLEOTIDE SEQUENCE [LARGE SCALE GENOMIC DNA]</scope>
    <source>
        <strain evidence="2 3">DSM 12806</strain>
    </source>
</reference>
<accession>A0A2N3YFY2</accession>
<sequence>MSDGRAGPGAAASTDSLAYTLAGWREWVSLPSAGVPWVKAKLDTGARSSSVHAFDLEELERDGERWVRFTIRPWQRSDDDAVVVERPVLDVRDVRSSSGHTEQRLVVALDLTLMGRTVSAEMTLANRDEMGFRMLVGREALRQGYAVDPGRSYLGGRPPLRLRRRNRGAG</sequence>
<dbReference type="EMBL" id="PJNE01000001">
    <property type="protein sequence ID" value="PKW25761.1"/>
    <property type="molecule type" value="Genomic_DNA"/>
</dbReference>
<dbReference type="AlphaFoldDB" id="A0A2N3YFY2"/>
<dbReference type="Proteomes" id="UP000233781">
    <property type="component" value="Unassembled WGS sequence"/>
</dbReference>
<dbReference type="OrthoDB" id="9782977at2"/>
<comment type="caution">
    <text evidence="2">The sequence shown here is derived from an EMBL/GenBank/DDBJ whole genome shotgun (WGS) entry which is preliminary data.</text>
</comment>
<evidence type="ECO:0000259" key="1">
    <source>
        <dbReference type="Pfam" id="PF05618"/>
    </source>
</evidence>
<proteinExistence type="predicted"/>
<feature type="domain" description="Retropepsin-like aspartic endopeptidase" evidence="1">
    <location>
        <begin position="22"/>
        <end position="155"/>
    </location>
</feature>
<dbReference type="PANTHER" id="PTHR38037">
    <property type="entry name" value="ZN_PROTEASE DOMAIN-CONTAINING PROTEIN"/>
    <property type="match status" value="1"/>
</dbReference>
<keyword evidence="3" id="KW-1185">Reference proteome</keyword>
<dbReference type="InterPro" id="IPR008503">
    <property type="entry name" value="Asp_endopeptidase"/>
</dbReference>